<dbReference type="InterPro" id="IPR005107">
    <property type="entry name" value="CO_DH_flav_C"/>
</dbReference>
<dbReference type="Proteomes" id="UP001595711">
    <property type="component" value="Unassembled WGS sequence"/>
</dbReference>
<name>A0ABV7VP90_9PROT</name>
<dbReference type="PANTHER" id="PTHR42659:SF2">
    <property type="entry name" value="XANTHINE DEHYDROGENASE SUBUNIT C-RELATED"/>
    <property type="match status" value="1"/>
</dbReference>
<dbReference type="InterPro" id="IPR036318">
    <property type="entry name" value="FAD-bd_PCMH-like_sf"/>
</dbReference>
<keyword evidence="6" id="KW-1185">Reference proteome</keyword>
<dbReference type="Pfam" id="PF00941">
    <property type="entry name" value="FAD_binding_5"/>
    <property type="match status" value="1"/>
</dbReference>
<dbReference type="InterPro" id="IPR002346">
    <property type="entry name" value="Mopterin_DH_FAD-bd"/>
</dbReference>
<comment type="caution">
    <text evidence="5">The sequence shown here is derived from an EMBL/GenBank/DDBJ whole genome shotgun (WGS) entry which is preliminary data.</text>
</comment>
<evidence type="ECO:0000256" key="1">
    <source>
        <dbReference type="ARBA" id="ARBA00022630"/>
    </source>
</evidence>
<evidence type="ECO:0000259" key="4">
    <source>
        <dbReference type="PROSITE" id="PS51387"/>
    </source>
</evidence>
<dbReference type="Gene3D" id="3.30.43.10">
    <property type="entry name" value="Uridine Diphospho-n-acetylenolpyruvylglucosamine Reductase, domain 2"/>
    <property type="match status" value="1"/>
</dbReference>
<evidence type="ECO:0000313" key="5">
    <source>
        <dbReference type="EMBL" id="MFC3678361.1"/>
    </source>
</evidence>
<organism evidence="5 6">
    <name type="scientific">Ferrovibrio xuzhouensis</name>
    <dbReference type="NCBI Taxonomy" id="1576914"/>
    <lineage>
        <taxon>Bacteria</taxon>
        <taxon>Pseudomonadati</taxon>
        <taxon>Pseudomonadota</taxon>
        <taxon>Alphaproteobacteria</taxon>
        <taxon>Rhodospirillales</taxon>
        <taxon>Rhodospirillaceae</taxon>
        <taxon>Ferrovibrio</taxon>
    </lineage>
</organism>
<protein>
    <submittedName>
        <fullName evidence="5">FAD binding domain-containing protein</fullName>
    </submittedName>
</protein>
<reference evidence="6" key="1">
    <citation type="journal article" date="2019" name="Int. J. Syst. Evol. Microbiol.">
        <title>The Global Catalogue of Microorganisms (GCM) 10K type strain sequencing project: providing services to taxonomists for standard genome sequencing and annotation.</title>
        <authorList>
            <consortium name="The Broad Institute Genomics Platform"/>
            <consortium name="The Broad Institute Genome Sequencing Center for Infectious Disease"/>
            <person name="Wu L."/>
            <person name="Ma J."/>
        </authorList>
    </citation>
    <scope>NUCLEOTIDE SEQUENCE [LARGE SCALE GENOMIC DNA]</scope>
    <source>
        <strain evidence="6">KCTC 42182</strain>
    </source>
</reference>
<keyword evidence="2" id="KW-0274">FAD</keyword>
<dbReference type="SUPFAM" id="SSF56176">
    <property type="entry name" value="FAD-binding/transporter-associated domain-like"/>
    <property type="match status" value="1"/>
</dbReference>
<accession>A0ABV7VP90</accession>
<keyword evidence="3" id="KW-0560">Oxidoreductase</keyword>
<dbReference type="Gene3D" id="3.30.390.50">
    <property type="entry name" value="CO dehydrogenase flavoprotein, C-terminal domain"/>
    <property type="match status" value="1"/>
</dbReference>
<gene>
    <name evidence="5" type="ORF">ACFOOQ_22640</name>
</gene>
<dbReference type="PROSITE" id="PS51387">
    <property type="entry name" value="FAD_PCMH"/>
    <property type="match status" value="1"/>
</dbReference>
<dbReference type="RefSeq" id="WP_379729993.1">
    <property type="nucleotide sequence ID" value="NZ_JBHRYJ010000008.1"/>
</dbReference>
<evidence type="ECO:0000313" key="6">
    <source>
        <dbReference type="Proteomes" id="UP001595711"/>
    </source>
</evidence>
<dbReference type="Gene3D" id="3.30.465.10">
    <property type="match status" value="1"/>
</dbReference>
<proteinExistence type="predicted"/>
<dbReference type="InterPro" id="IPR016169">
    <property type="entry name" value="FAD-bd_PCMH_sub2"/>
</dbReference>
<evidence type="ECO:0000256" key="2">
    <source>
        <dbReference type="ARBA" id="ARBA00022827"/>
    </source>
</evidence>
<keyword evidence="1" id="KW-0285">Flavoprotein</keyword>
<evidence type="ECO:0000256" key="3">
    <source>
        <dbReference type="ARBA" id="ARBA00023002"/>
    </source>
</evidence>
<feature type="domain" description="FAD-binding PCMH-type" evidence="4">
    <location>
        <begin position="1"/>
        <end position="177"/>
    </location>
</feature>
<dbReference type="InterPro" id="IPR016167">
    <property type="entry name" value="FAD-bd_PCMH_sub1"/>
</dbReference>
<dbReference type="SMART" id="SM01092">
    <property type="entry name" value="CO_deh_flav_C"/>
    <property type="match status" value="1"/>
</dbReference>
<dbReference type="InterPro" id="IPR051312">
    <property type="entry name" value="Diverse_Substr_Oxidored"/>
</dbReference>
<dbReference type="SUPFAM" id="SSF55447">
    <property type="entry name" value="CO dehydrogenase flavoprotein C-terminal domain-like"/>
    <property type="match status" value="1"/>
</dbReference>
<dbReference type="EMBL" id="JBHRYJ010000008">
    <property type="protein sequence ID" value="MFC3678361.1"/>
    <property type="molecule type" value="Genomic_DNA"/>
</dbReference>
<sequence>MKPAAFQYVAPTSLALALAALSDYGDWARLIAGGQSLVPMMNMRLAQPAVLIDLNRLPELDGIERTGDGLVIGATVRHHDLATSSLVRDLCPVLAVAAASIGHYAIRQRGTIGGSLAHADPAAQLPLVAVLLDAEVEVASATGRRRVAARDFFQGIMTTALAADELITAVRLPPMPPSWGWGFHLFERRAGDFAIALAAAIADLDPAGRIAGLRVAVGGVEARPVLWTDVAGNWVGQTPGDGVAAALASHIVSRLQAEDDPRIPAVYRRELAAVMVKRAVVDAFTRAGRG</sequence>
<dbReference type="InterPro" id="IPR036683">
    <property type="entry name" value="CO_DH_flav_C_dom_sf"/>
</dbReference>
<dbReference type="InterPro" id="IPR016166">
    <property type="entry name" value="FAD-bd_PCMH"/>
</dbReference>
<dbReference type="PANTHER" id="PTHR42659">
    <property type="entry name" value="XANTHINE DEHYDROGENASE SUBUNIT C-RELATED"/>
    <property type="match status" value="1"/>
</dbReference>
<dbReference type="Pfam" id="PF03450">
    <property type="entry name" value="CO_deh_flav_C"/>
    <property type="match status" value="1"/>
</dbReference>